<dbReference type="SUPFAM" id="SSF75217">
    <property type="entry name" value="alpha/beta knot"/>
    <property type="match status" value="1"/>
</dbReference>
<evidence type="ECO:0000256" key="2">
    <source>
        <dbReference type="ARBA" id="ARBA00005528"/>
    </source>
</evidence>
<dbReference type="InterPro" id="IPR046887">
    <property type="entry name" value="RsmE_PUA-like"/>
</dbReference>
<dbReference type="Gene3D" id="3.40.1280.10">
    <property type="match status" value="1"/>
</dbReference>
<dbReference type="InterPro" id="IPR015947">
    <property type="entry name" value="PUA-like_sf"/>
</dbReference>
<dbReference type="NCBIfam" id="TIGR00046">
    <property type="entry name" value="RsmE family RNA methyltransferase"/>
    <property type="match status" value="1"/>
</dbReference>
<dbReference type="SUPFAM" id="SSF88697">
    <property type="entry name" value="PUA domain-like"/>
    <property type="match status" value="1"/>
</dbReference>
<dbReference type="PANTHER" id="PTHR30027">
    <property type="entry name" value="RIBOSOMAL RNA SMALL SUBUNIT METHYLTRANSFERASE E"/>
    <property type="match status" value="1"/>
</dbReference>
<gene>
    <name evidence="15" type="ORF">H0A36_00830</name>
</gene>
<dbReference type="GO" id="GO:0005737">
    <property type="term" value="C:cytoplasm"/>
    <property type="evidence" value="ECO:0007669"/>
    <property type="project" value="UniProtKB-SubCell"/>
</dbReference>
<dbReference type="Proteomes" id="UP000569732">
    <property type="component" value="Unassembled WGS sequence"/>
</dbReference>
<reference evidence="15 16" key="1">
    <citation type="submission" date="2020-07" db="EMBL/GenBank/DDBJ databases">
        <title>Endozoicomonas sp. nov., isolated from sediment.</title>
        <authorList>
            <person name="Gu T."/>
        </authorList>
    </citation>
    <scope>NUCLEOTIDE SEQUENCE [LARGE SCALE GENOMIC DNA]</scope>
    <source>
        <strain evidence="15 16">SM1973</strain>
    </source>
</reference>
<organism evidence="15 16">
    <name type="scientific">Spartinivicinus marinus</name>
    <dbReference type="NCBI Taxonomy" id="2994442"/>
    <lineage>
        <taxon>Bacteria</taxon>
        <taxon>Pseudomonadati</taxon>
        <taxon>Pseudomonadota</taxon>
        <taxon>Gammaproteobacteria</taxon>
        <taxon>Oceanospirillales</taxon>
        <taxon>Zooshikellaceae</taxon>
        <taxon>Spartinivicinus</taxon>
    </lineage>
</organism>
<accession>A0A853HRV3</accession>
<dbReference type="Pfam" id="PF20260">
    <property type="entry name" value="PUA_4"/>
    <property type="match status" value="1"/>
</dbReference>
<dbReference type="AlphaFoldDB" id="A0A853HRV3"/>
<feature type="domain" description="Ribosomal RNA small subunit methyltransferase E methyltransferase" evidence="13">
    <location>
        <begin position="77"/>
        <end position="235"/>
    </location>
</feature>
<name>A0A853HRV3_9GAMM</name>
<comment type="catalytic activity">
    <reaction evidence="11 12">
        <text>uridine(1498) in 16S rRNA + S-adenosyl-L-methionine = N(3)-methyluridine(1498) in 16S rRNA + S-adenosyl-L-homocysteine + H(+)</text>
        <dbReference type="Rhea" id="RHEA:42920"/>
        <dbReference type="Rhea" id="RHEA-COMP:10283"/>
        <dbReference type="Rhea" id="RHEA-COMP:10284"/>
        <dbReference type="ChEBI" id="CHEBI:15378"/>
        <dbReference type="ChEBI" id="CHEBI:57856"/>
        <dbReference type="ChEBI" id="CHEBI:59789"/>
        <dbReference type="ChEBI" id="CHEBI:65315"/>
        <dbReference type="ChEBI" id="CHEBI:74502"/>
        <dbReference type="EC" id="2.1.1.193"/>
    </reaction>
</comment>
<evidence type="ECO:0000256" key="4">
    <source>
        <dbReference type="ARBA" id="ARBA00013673"/>
    </source>
</evidence>
<evidence type="ECO:0000256" key="3">
    <source>
        <dbReference type="ARBA" id="ARBA00012328"/>
    </source>
</evidence>
<dbReference type="InterPro" id="IPR029028">
    <property type="entry name" value="Alpha/beta_knot_MTases"/>
</dbReference>
<keyword evidence="6 12" id="KW-0698">rRNA processing</keyword>
<feature type="domain" description="Ribosomal RNA small subunit methyltransferase E PUA-like" evidence="14">
    <location>
        <begin position="22"/>
        <end position="67"/>
    </location>
</feature>
<dbReference type="Gene3D" id="2.40.240.20">
    <property type="entry name" value="Hypothetical PUA domain-like, domain 1"/>
    <property type="match status" value="1"/>
</dbReference>
<dbReference type="InterPro" id="IPR046886">
    <property type="entry name" value="RsmE_MTase_dom"/>
</dbReference>
<keyword evidence="9 12" id="KW-0949">S-adenosyl-L-methionine</keyword>
<keyword evidence="5 12" id="KW-0963">Cytoplasm</keyword>
<protein>
    <recommendedName>
        <fullName evidence="4 12">Ribosomal RNA small subunit methyltransferase E</fullName>
        <ecNumber evidence="3 12">2.1.1.193</ecNumber>
    </recommendedName>
</protein>
<evidence type="ECO:0000256" key="12">
    <source>
        <dbReference type="PIRNR" id="PIRNR015601"/>
    </source>
</evidence>
<comment type="subcellular location">
    <subcellularLocation>
        <location evidence="1 12">Cytoplasm</location>
    </subcellularLocation>
</comment>
<sequence>MREIRVYSPFTPQEQTTIELSESAAAHIGRVLRMKPDQNLTVFNGEGISYQTTIIEVTKKHVSVKLEYDNTTCVESTLYTHLGQCLSRGERMDYAIQKATEMGVSEITPLLSERCEVKLSGDRIKKRMAHWQQVIISACEQCGRSRLPVINPPQTLDNWVRLVQAEQKLVLHHRTQQALQTMHQPASVAVLIGPEGGLSSNEIQLAEAQGFSPLALGPRVLRTETAPIAVLTLLQAQWGDF</sequence>
<comment type="caution">
    <text evidence="15">The sequence shown here is derived from an EMBL/GenBank/DDBJ whole genome shotgun (WGS) entry which is preliminary data.</text>
</comment>
<comment type="similarity">
    <text evidence="2 12">Belongs to the RNA methyltransferase RsmE family.</text>
</comment>
<keyword evidence="7 12" id="KW-0489">Methyltransferase</keyword>
<dbReference type="GO" id="GO:0070475">
    <property type="term" value="P:rRNA base methylation"/>
    <property type="evidence" value="ECO:0007669"/>
    <property type="project" value="TreeGrafter"/>
</dbReference>
<evidence type="ECO:0000259" key="13">
    <source>
        <dbReference type="Pfam" id="PF04452"/>
    </source>
</evidence>
<dbReference type="InterPro" id="IPR029026">
    <property type="entry name" value="tRNA_m1G_MTases_N"/>
</dbReference>
<dbReference type="CDD" id="cd18084">
    <property type="entry name" value="RsmE-like"/>
    <property type="match status" value="1"/>
</dbReference>
<evidence type="ECO:0000256" key="5">
    <source>
        <dbReference type="ARBA" id="ARBA00022490"/>
    </source>
</evidence>
<evidence type="ECO:0000256" key="6">
    <source>
        <dbReference type="ARBA" id="ARBA00022552"/>
    </source>
</evidence>
<dbReference type="GO" id="GO:0070042">
    <property type="term" value="F:rRNA (uridine-N3-)-methyltransferase activity"/>
    <property type="evidence" value="ECO:0007669"/>
    <property type="project" value="TreeGrafter"/>
</dbReference>
<evidence type="ECO:0000313" key="15">
    <source>
        <dbReference type="EMBL" id="NYZ64530.1"/>
    </source>
</evidence>
<evidence type="ECO:0000313" key="16">
    <source>
        <dbReference type="Proteomes" id="UP000569732"/>
    </source>
</evidence>
<keyword evidence="8 12" id="KW-0808">Transferase</keyword>
<evidence type="ECO:0000256" key="7">
    <source>
        <dbReference type="ARBA" id="ARBA00022603"/>
    </source>
</evidence>
<keyword evidence="16" id="KW-1185">Reference proteome</keyword>
<dbReference type="InterPro" id="IPR006700">
    <property type="entry name" value="RsmE"/>
</dbReference>
<comment type="function">
    <text evidence="10 12">Specifically methylates the N3 position of the uracil ring of uridine 1498 (m3U1498) in 16S rRNA. Acts on the fully assembled 30S ribosomal subunit.</text>
</comment>
<dbReference type="EMBL" id="JACCKB010000001">
    <property type="protein sequence ID" value="NYZ64530.1"/>
    <property type="molecule type" value="Genomic_DNA"/>
</dbReference>
<dbReference type="Pfam" id="PF04452">
    <property type="entry name" value="Methyltrans_RNA"/>
    <property type="match status" value="1"/>
</dbReference>
<evidence type="ECO:0000259" key="14">
    <source>
        <dbReference type="Pfam" id="PF20260"/>
    </source>
</evidence>
<dbReference type="PIRSF" id="PIRSF015601">
    <property type="entry name" value="MTase_slr0722"/>
    <property type="match status" value="1"/>
</dbReference>
<proteinExistence type="inferred from homology"/>
<evidence type="ECO:0000256" key="9">
    <source>
        <dbReference type="ARBA" id="ARBA00022691"/>
    </source>
</evidence>
<evidence type="ECO:0000256" key="8">
    <source>
        <dbReference type="ARBA" id="ARBA00022679"/>
    </source>
</evidence>
<evidence type="ECO:0000256" key="1">
    <source>
        <dbReference type="ARBA" id="ARBA00004496"/>
    </source>
</evidence>
<dbReference type="RefSeq" id="WP_180566559.1">
    <property type="nucleotide sequence ID" value="NZ_JACCKB010000001.1"/>
</dbReference>
<dbReference type="EC" id="2.1.1.193" evidence="3 12"/>
<evidence type="ECO:0000256" key="11">
    <source>
        <dbReference type="ARBA" id="ARBA00047944"/>
    </source>
</evidence>
<dbReference type="PANTHER" id="PTHR30027:SF3">
    <property type="entry name" value="16S RRNA (URACIL(1498)-N(3))-METHYLTRANSFERASE"/>
    <property type="match status" value="1"/>
</dbReference>
<dbReference type="NCBIfam" id="NF008692">
    <property type="entry name" value="PRK11713.1-5"/>
    <property type="match status" value="1"/>
</dbReference>
<evidence type="ECO:0000256" key="10">
    <source>
        <dbReference type="ARBA" id="ARBA00025699"/>
    </source>
</evidence>